<dbReference type="SUPFAM" id="SSF56300">
    <property type="entry name" value="Metallo-dependent phosphatases"/>
    <property type="match status" value="1"/>
</dbReference>
<keyword evidence="2" id="KW-1185">Reference proteome</keyword>
<reference evidence="1" key="1">
    <citation type="journal article" date="2021" name="Microb. Physiol.">
        <title>Proteogenomic Insights into the Physiology of Marine, Sulfate-Reducing, Filamentous Desulfonema limicola and Desulfonema magnum.</title>
        <authorList>
            <person name="Schnaars V."/>
            <person name="Wohlbrand L."/>
            <person name="Scheve S."/>
            <person name="Hinrichs C."/>
            <person name="Reinhardt R."/>
            <person name="Rabus R."/>
        </authorList>
    </citation>
    <scope>NUCLEOTIDE SEQUENCE</scope>
    <source>
        <strain evidence="1">5ac10</strain>
    </source>
</reference>
<dbReference type="Gene3D" id="3.60.21.10">
    <property type="match status" value="1"/>
</dbReference>
<evidence type="ECO:0000313" key="2">
    <source>
        <dbReference type="Proteomes" id="UP000663720"/>
    </source>
</evidence>
<gene>
    <name evidence="1" type="ORF">dnl_27350</name>
</gene>
<name>A0A975B7R0_9BACT</name>
<protein>
    <recommendedName>
        <fullName evidence="3">Metallophosphoesterase</fullName>
    </recommendedName>
</protein>
<organism evidence="1 2">
    <name type="scientific">Desulfonema limicola</name>
    <dbReference type="NCBI Taxonomy" id="45656"/>
    <lineage>
        <taxon>Bacteria</taxon>
        <taxon>Pseudomonadati</taxon>
        <taxon>Thermodesulfobacteriota</taxon>
        <taxon>Desulfobacteria</taxon>
        <taxon>Desulfobacterales</taxon>
        <taxon>Desulfococcaceae</taxon>
        <taxon>Desulfonema</taxon>
    </lineage>
</organism>
<dbReference type="EMBL" id="CP061799">
    <property type="protein sequence ID" value="QTA80431.1"/>
    <property type="molecule type" value="Genomic_DNA"/>
</dbReference>
<accession>A0A975B7R0</accession>
<sequence length="84" mass="9560">MFKIIFENPDSNTPVSIKKNRIIVNCGSIGQPRDGDPRASYVIYDSANETLEFRRINYDYKITAEKILEARLPESLAARLAKGR</sequence>
<dbReference type="KEGG" id="dli:dnl_27350"/>
<dbReference type="InterPro" id="IPR029052">
    <property type="entry name" value="Metallo-depent_PP-like"/>
</dbReference>
<proteinExistence type="predicted"/>
<evidence type="ECO:0008006" key="3">
    <source>
        <dbReference type="Google" id="ProtNLM"/>
    </source>
</evidence>
<dbReference type="Proteomes" id="UP000663720">
    <property type="component" value="Chromosome"/>
</dbReference>
<dbReference type="AlphaFoldDB" id="A0A975B7R0"/>
<dbReference type="RefSeq" id="WP_207692079.1">
    <property type="nucleotide sequence ID" value="NZ_CP061799.1"/>
</dbReference>
<evidence type="ECO:0000313" key="1">
    <source>
        <dbReference type="EMBL" id="QTA80431.1"/>
    </source>
</evidence>